<protein>
    <recommendedName>
        <fullName evidence="3">Phosphoribulokinase/uridine kinase domain-containing protein</fullName>
    </recommendedName>
</protein>
<dbReference type="EMBL" id="JBHLVO010000019">
    <property type="protein sequence ID" value="MFC0273333.1"/>
    <property type="molecule type" value="Genomic_DNA"/>
</dbReference>
<dbReference type="Proteomes" id="UP001589854">
    <property type="component" value="Unassembled WGS sequence"/>
</dbReference>
<gene>
    <name evidence="1" type="ORF">ACFFIX_18170</name>
</gene>
<keyword evidence="2" id="KW-1185">Reference proteome</keyword>
<dbReference type="RefSeq" id="WP_378936523.1">
    <property type="nucleotide sequence ID" value="NZ_JBHLVO010000019.1"/>
</dbReference>
<evidence type="ECO:0000313" key="2">
    <source>
        <dbReference type="Proteomes" id="UP001589854"/>
    </source>
</evidence>
<organism evidence="1 2">
    <name type="scientific">Metabacillus herbersteinensis</name>
    <dbReference type="NCBI Taxonomy" id="283816"/>
    <lineage>
        <taxon>Bacteria</taxon>
        <taxon>Bacillati</taxon>
        <taxon>Bacillota</taxon>
        <taxon>Bacilli</taxon>
        <taxon>Bacillales</taxon>
        <taxon>Bacillaceae</taxon>
        <taxon>Metabacillus</taxon>
    </lineage>
</organism>
<sequence>MELSSSRYRDLEVLLTEHLNYIVLDFLFAYKHSKFSKFINFAVFIDTPMDIVLARRVTRDFKNSSVENILYDMKNYIFQGRRGYLEMLKTIKPNSDIIDVGTLPVSEIVSIISENVG</sequence>
<accession>A0ABV6GI20</accession>
<reference evidence="1 2" key="1">
    <citation type="submission" date="2024-09" db="EMBL/GenBank/DDBJ databases">
        <authorList>
            <person name="Sun Q."/>
            <person name="Mori K."/>
        </authorList>
    </citation>
    <scope>NUCLEOTIDE SEQUENCE [LARGE SCALE GENOMIC DNA]</scope>
    <source>
        <strain evidence="1 2">CCM 7228</strain>
    </source>
</reference>
<evidence type="ECO:0008006" key="3">
    <source>
        <dbReference type="Google" id="ProtNLM"/>
    </source>
</evidence>
<dbReference type="InterPro" id="IPR027417">
    <property type="entry name" value="P-loop_NTPase"/>
</dbReference>
<dbReference type="Gene3D" id="3.40.50.300">
    <property type="entry name" value="P-loop containing nucleotide triphosphate hydrolases"/>
    <property type="match status" value="1"/>
</dbReference>
<proteinExistence type="predicted"/>
<evidence type="ECO:0000313" key="1">
    <source>
        <dbReference type="EMBL" id="MFC0273333.1"/>
    </source>
</evidence>
<name>A0ABV6GI20_9BACI</name>
<comment type="caution">
    <text evidence="1">The sequence shown here is derived from an EMBL/GenBank/DDBJ whole genome shotgun (WGS) entry which is preliminary data.</text>
</comment>
<dbReference type="SUPFAM" id="SSF52540">
    <property type="entry name" value="P-loop containing nucleoside triphosphate hydrolases"/>
    <property type="match status" value="1"/>
</dbReference>